<evidence type="ECO:0000256" key="6">
    <source>
        <dbReference type="SAM" id="Phobius"/>
    </source>
</evidence>
<feature type="transmembrane region" description="Helical" evidence="6">
    <location>
        <begin position="214"/>
        <end position="239"/>
    </location>
</feature>
<sequence>MDQLAELWLTYQSAVAFIGVNALLALSVYATLSCGQLSLANAGFMALGGYAGALLTLNTGWPFPLVLAASAALPALVAVPLGLPVLRLRGVFLAIATIGWGEVVRLALVNWDYTNGALGLVAIPQRAGPGIVYVCLALAAFVFWRLRGSRAGQALEAIREDEPAARTLGIDTTGHKLAMFALGAGLAGLAGGLEAHLTFMVAPSGYGFARVVDMLVQAVVGGVAHFGGPILGAAFLTLLPEGLREVSRVTGMEPGPLRLLVNGAVLLAVILFLPNGLVSLPERIRAWRAERRAARAALG</sequence>
<comment type="caution">
    <text evidence="7">The sequence shown here is derived from an EMBL/GenBank/DDBJ whole genome shotgun (WGS) entry which is preliminary data.</text>
</comment>
<feature type="transmembrane region" description="Helical" evidence="6">
    <location>
        <begin position="12"/>
        <end position="32"/>
    </location>
</feature>
<name>A0A7I9VJS8_9BACT</name>
<dbReference type="CDD" id="cd06581">
    <property type="entry name" value="TM_PBP1_LivM_like"/>
    <property type="match status" value="1"/>
</dbReference>
<feature type="transmembrane region" description="Helical" evidence="6">
    <location>
        <begin position="128"/>
        <end position="146"/>
    </location>
</feature>
<dbReference type="PANTHER" id="PTHR30482">
    <property type="entry name" value="HIGH-AFFINITY BRANCHED-CHAIN AMINO ACID TRANSPORT SYSTEM PERMEASE"/>
    <property type="match status" value="1"/>
</dbReference>
<dbReference type="RefSeq" id="WP_176063857.1">
    <property type="nucleotide sequence ID" value="NZ_BJTG01000002.1"/>
</dbReference>
<feature type="transmembrane region" description="Helical" evidence="6">
    <location>
        <begin position="90"/>
        <end position="108"/>
    </location>
</feature>
<comment type="subcellular location">
    <subcellularLocation>
        <location evidence="1">Cell membrane</location>
        <topology evidence="1">Multi-pass membrane protein</topology>
    </subcellularLocation>
</comment>
<keyword evidence="5 6" id="KW-0472">Membrane</keyword>
<organism evidence="7 8">
    <name type="scientific">Anaeromyxobacter diazotrophicus</name>
    <dbReference type="NCBI Taxonomy" id="2590199"/>
    <lineage>
        <taxon>Bacteria</taxon>
        <taxon>Pseudomonadati</taxon>
        <taxon>Myxococcota</taxon>
        <taxon>Myxococcia</taxon>
        <taxon>Myxococcales</taxon>
        <taxon>Cystobacterineae</taxon>
        <taxon>Anaeromyxobacteraceae</taxon>
        <taxon>Anaeromyxobacter</taxon>
    </lineage>
</organism>
<dbReference type="GO" id="GO:0015658">
    <property type="term" value="F:branched-chain amino acid transmembrane transporter activity"/>
    <property type="evidence" value="ECO:0007669"/>
    <property type="project" value="InterPro"/>
</dbReference>
<reference evidence="8" key="1">
    <citation type="journal article" date="2020" name="Appl. Environ. Microbiol.">
        <title>Diazotrophic Anaeromyxobacter Isolates from Soils.</title>
        <authorList>
            <person name="Masuda Y."/>
            <person name="Yamanaka H."/>
            <person name="Xu Z.X."/>
            <person name="Shiratori Y."/>
            <person name="Aono T."/>
            <person name="Amachi S."/>
            <person name="Senoo K."/>
            <person name="Itoh H."/>
        </authorList>
    </citation>
    <scope>NUCLEOTIDE SEQUENCE [LARGE SCALE GENOMIC DNA]</scope>
    <source>
        <strain evidence="8">R267</strain>
    </source>
</reference>
<feature type="transmembrane region" description="Helical" evidence="6">
    <location>
        <begin position="39"/>
        <end position="57"/>
    </location>
</feature>
<dbReference type="Proteomes" id="UP000503640">
    <property type="component" value="Unassembled WGS sequence"/>
</dbReference>
<dbReference type="GO" id="GO:0005886">
    <property type="term" value="C:plasma membrane"/>
    <property type="evidence" value="ECO:0007669"/>
    <property type="project" value="UniProtKB-SubCell"/>
</dbReference>
<dbReference type="InterPro" id="IPR043428">
    <property type="entry name" value="LivM-like"/>
</dbReference>
<evidence type="ECO:0000313" key="8">
    <source>
        <dbReference type="Proteomes" id="UP000503640"/>
    </source>
</evidence>
<evidence type="ECO:0000256" key="2">
    <source>
        <dbReference type="ARBA" id="ARBA00022475"/>
    </source>
</evidence>
<evidence type="ECO:0000256" key="1">
    <source>
        <dbReference type="ARBA" id="ARBA00004651"/>
    </source>
</evidence>
<dbReference type="Pfam" id="PF02653">
    <property type="entry name" value="BPD_transp_2"/>
    <property type="match status" value="1"/>
</dbReference>
<evidence type="ECO:0000256" key="4">
    <source>
        <dbReference type="ARBA" id="ARBA00022989"/>
    </source>
</evidence>
<keyword evidence="8" id="KW-1185">Reference proteome</keyword>
<dbReference type="EMBL" id="BJTG01000002">
    <property type="protein sequence ID" value="GEJ56410.1"/>
    <property type="molecule type" value="Genomic_DNA"/>
</dbReference>
<keyword evidence="3 6" id="KW-0812">Transmembrane</keyword>
<feature type="transmembrane region" description="Helical" evidence="6">
    <location>
        <begin position="259"/>
        <end position="278"/>
    </location>
</feature>
<keyword evidence="4 6" id="KW-1133">Transmembrane helix</keyword>
<evidence type="ECO:0000256" key="3">
    <source>
        <dbReference type="ARBA" id="ARBA00022692"/>
    </source>
</evidence>
<protein>
    <recommendedName>
        <fullName evidence="9">Branched-chain amino acid ABC transporter permease</fullName>
    </recommendedName>
</protein>
<proteinExistence type="predicted"/>
<evidence type="ECO:0000313" key="7">
    <source>
        <dbReference type="EMBL" id="GEJ56410.1"/>
    </source>
</evidence>
<dbReference type="AlphaFoldDB" id="A0A7I9VJS8"/>
<evidence type="ECO:0008006" key="9">
    <source>
        <dbReference type="Google" id="ProtNLM"/>
    </source>
</evidence>
<feature type="transmembrane region" description="Helical" evidence="6">
    <location>
        <begin position="63"/>
        <end position="83"/>
    </location>
</feature>
<evidence type="ECO:0000256" key="5">
    <source>
        <dbReference type="ARBA" id="ARBA00023136"/>
    </source>
</evidence>
<feature type="transmembrane region" description="Helical" evidence="6">
    <location>
        <begin position="177"/>
        <end position="202"/>
    </location>
</feature>
<dbReference type="InterPro" id="IPR001851">
    <property type="entry name" value="ABC_transp_permease"/>
</dbReference>
<gene>
    <name evidence="7" type="ORF">AMYX_11510</name>
</gene>
<keyword evidence="2" id="KW-1003">Cell membrane</keyword>
<accession>A0A7I9VJS8</accession>
<dbReference type="PANTHER" id="PTHR30482:SF20">
    <property type="entry name" value="HIGH-AFFINITY BRANCHED-CHAIN AMINO ACID TRANSPORT SYSTEM PERMEASE PROTEIN LIVM"/>
    <property type="match status" value="1"/>
</dbReference>